<reference evidence="8 9" key="1">
    <citation type="submission" date="2018-03" db="EMBL/GenBank/DDBJ databases">
        <title>Genome sequence of Clostridium liquoris DSM 100320.</title>
        <authorList>
            <person name="Poehlein A."/>
            <person name="Daniel R."/>
        </authorList>
    </citation>
    <scope>NUCLEOTIDE SEQUENCE [LARGE SCALE GENOMIC DNA]</scope>
    <source>
        <strain evidence="8 9">DSM 100320</strain>
    </source>
</reference>
<name>A0A2T0B944_9CLOT</name>
<dbReference type="InterPro" id="IPR002052">
    <property type="entry name" value="DNA_methylase_N6_adenine_CS"/>
</dbReference>
<dbReference type="InterPro" id="IPR007848">
    <property type="entry name" value="Small_mtfrase_dom"/>
</dbReference>
<dbReference type="NCBIfam" id="TIGR03534">
    <property type="entry name" value="RF_mod_PrmC"/>
    <property type="match status" value="1"/>
</dbReference>
<evidence type="ECO:0000313" key="9">
    <source>
        <dbReference type="Proteomes" id="UP000239706"/>
    </source>
</evidence>
<dbReference type="InterPro" id="IPR019874">
    <property type="entry name" value="RF_methyltr_PrmC"/>
</dbReference>
<dbReference type="GO" id="GO:0032259">
    <property type="term" value="P:methylation"/>
    <property type="evidence" value="ECO:0007669"/>
    <property type="project" value="UniProtKB-KW"/>
</dbReference>
<dbReference type="OrthoDB" id="9800643at2"/>
<dbReference type="RefSeq" id="WP_106062495.1">
    <property type="nucleotide sequence ID" value="NZ_PVXO01000006.1"/>
</dbReference>
<comment type="caution">
    <text evidence="5">Lacks conserved residue(s) required for the propagation of feature annotation.</text>
</comment>
<dbReference type="EC" id="2.1.1.297" evidence="5"/>
<dbReference type="EMBL" id="PVXO01000006">
    <property type="protein sequence ID" value="PRR80421.1"/>
    <property type="molecule type" value="Genomic_DNA"/>
</dbReference>
<dbReference type="CDD" id="cd02440">
    <property type="entry name" value="AdoMet_MTases"/>
    <property type="match status" value="1"/>
</dbReference>
<protein>
    <recommendedName>
        <fullName evidence="5">Release factor glutamine methyltransferase</fullName>
        <shortName evidence="5">RF MTase</shortName>
        <ecNumber evidence="5">2.1.1.297</ecNumber>
    </recommendedName>
    <alternativeName>
        <fullName evidence="5">N5-glutamine methyltransferase PrmC</fullName>
    </alternativeName>
    <alternativeName>
        <fullName evidence="5">Protein-(glutamine-N5) MTase PrmC</fullName>
    </alternativeName>
    <alternativeName>
        <fullName evidence="5">Protein-glutamine N-methyltransferase PrmC</fullName>
    </alternativeName>
</protein>
<dbReference type="HAMAP" id="MF_02126">
    <property type="entry name" value="RF_methyltr_PrmC"/>
    <property type="match status" value="1"/>
</dbReference>
<dbReference type="InterPro" id="IPR040758">
    <property type="entry name" value="PrmC_N"/>
</dbReference>
<dbReference type="GO" id="GO:0003676">
    <property type="term" value="F:nucleic acid binding"/>
    <property type="evidence" value="ECO:0007669"/>
    <property type="project" value="InterPro"/>
</dbReference>
<dbReference type="Proteomes" id="UP000239706">
    <property type="component" value="Unassembled WGS sequence"/>
</dbReference>
<dbReference type="InterPro" id="IPR004556">
    <property type="entry name" value="HemK-like"/>
</dbReference>
<keyword evidence="9" id="KW-1185">Reference proteome</keyword>
<dbReference type="PROSITE" id="PS00092">
    <property type="entry name" value="N6_MTASE"/>
    <property type="match status" value="1"/>
</dbReference>
<comment type="caution">
    <text evidence="8">The sequence shown here is derived from an EMBL/GenBank/DDBJ whole genome shotgun (WGS) entry which is preliminary data.</text>
</comment>
<sequence length="290" mass="33388">MKQWEELNIGQLLTRGFQILKEAGIDSYKLDCQLLLAKVLTKDKLFIMLNRDVNVDREKAEEYFKLVNLRKDKMPIKYILKECEFMGFNFNISEGVLIPRPDTETLVQCALKDIEKNNYKQICDVCCGSGIIGISIGKLTEDTFIDCFDIMDIPLKITKSNILLHKLKHRVRVYKSDLLKYAIDNGKRYDMVVSNPPYIKEEIIETLMEDVKNYEPHIALNGGEDGLNFYRKIIEQSKILLNANGGIVFEIGYDEGEEVMRLLKDNGFYNIECIKDLSGLDRVVKGCYGL</sequence>
<dbReference type="SUPFAM" id="SSF53335">
    <property type="entry name" value="S-adenosyl-L-methionine-dependent methyltransferases"/>
    <property type="match status" value="1"/>
</dbReference>
<dbReference type="Gene3D" id="1.10.8.10">
    <property type="entry name" value="DNA helicase RuvA subunit, C-terminal domain"/>
    <property type="match status" value="1"/>
</dbReference>
<keyword evidence="3 5" id="KW-0949">S-adenosyl-L-methionine</keyword>
<dbReference type="PANTHER" id="PTHR18895:SF74">
    <property type="entry name" value="MTRF1L RELEASE FACTOR GLUTAMINE METHYLTRANSFERASE"/>
    <property type="match status" value="1"/>
</dbReference>
<accession>A0A2T0B944</accession>
<dbReference type="InterPro" id="IPR050320">
    <property type="entry name" value="N5-glutamine_MTase"/>
</dbReference>
<feature type="binding site" evidence="5">
    <location>
        <position position="195"/>
    </location>
    <ligand>
        <name>S-adenosyl-L-methionine</name>
        <dbReference type="ChEBI" id="CHEBI:59789"/>
    </ligand>
</feature>
<evidence type="ECO:0000259" key="6">
    <source>
        <dbReference type="Pfam" id="PF05175"/>
    </source>
</evidence>
<feature type="domain" description="Methyltransferase small" evidence="6">
    <location>
        <begin position="111"/>
        <end position="202"/>
    </location>
</feature>
<evidence type="ECO:0000313" key="8">
    <source>
        <dbReference type="EMBL" id="PRR80421.1"/>
    </source>
</evidence>
<dbReference type="AlphaFoldDB" id="A0A2T0B944"/>
<comment type="function">
    <text evidence="5">Methylates the class 1 translation termination release factors RF1/PrfA and RF2/PrfB on the glutamine residue of the universally conserved GGQ motif.</text>
</comment>
<dbReference type="Gene3D" id="3.40.50.150">
    <property type="entry name" value="Vaccinia Virus protein VP39"/>
    <property type="match status" value="1"/>
</dbReference>
<dbReference type="Pfam" id="PF17827">
    <property type="entry name" value="PrmC_N"/>
    <property type="match status" value="1"/>
</dbReference>
<feature type="binding site" evidence="5">
    <location>
        <position position="149"/>
    </location>
    <ligand>
        <name>S-adenosyl-L-methionine</name>
        <dbReference type="ChEBI" id="CHEBI:59789"/>
    </ligand>
</feature>
<gene>
    <name evidence="5 8" type="primary">prmC</name>
    <name evidence="8" type="ORF">CLLI_03020</name>
</gene>
<dbReference type="NCBIfam" id="TIGR00536">
    <property type="entry name" value="hemK_fam"/>
    <property type="match status" value="1"/>
</dbReference>
<evidence type="ECO:0000256" key="2">
    <source>
        <dbReference type="ARBA" id="ARBA00022679"/>
    </source>
</evidence>
<dbReference type="GO" id="GO:0102559">
    <property type="term" value="F:peptide chain release factor N(5)-glutamine methyltransferase activity"/>
    <property type="evidence" value="ECO:0007669"/>
    <property type="project" value="UniProtKB-EC"/>
</dbReference>
<keyword evidence="2 5" id="KW-0808">Transferase</keyword>
<evidence type="ECO:0000256" key="1">
    <source>
        <dbReference type="ARBA" id="ARBA00022603"/>
    </source>
</evidence>
<dbReference type="PANTHER" id="PTHR18895">
    <property type="entry name" value="HEMK METHYLTRANSFERASE"/>
    <property type="match status" value="1"/>
</dbReference>
<keyword evidence="1 5" id="KW-0489">Methyltransferase</keyword>
<evidence type="ECO:0000256" key="3">
    <source>
        <dbReference type="ARBA" id="ARBA00022691"/>
    </source>
</evidence>
<dbReference type="InterPro" id="IPR029063">
    <property type="entry name" value="SAM-dependent_MTases_sf"/>
</dbReference>
<evidence type="ECO:0000256" key="4">
    <source>
        <dbReference type="ARBA" id="ARBA00048391"/>
    </source>
</evidence>
<feature type="binding site" evidence="5">
    <location>
        <begin position="195"/>
        <end position="198"/>
    </location>
    <ligand>
        <name>substrate</name>
    </ligand>
</feature>
<comment type="similarity">
    <text evidence="5">Belongs to the protein N5-glutamine methyltransferase family. PrmC subfamily.</text>
</comment>
<dbReference type="Pfam" id="PF05175">
    <property type="entry name" value="MTS"/>
    <property type="match status" value="1"/>
</dbReference>
<evidence type="ECO:0000259" key="7">
    <source>
        <dbReference type="Pfam" id="PF17827"/>
    </source>
</evidence>
<comment type="catalytic activity">
    <reaction evidence="4 5">
        <text>L-glutaminyl-[peptide chain release factor] + S-adenosyl-L-methionine = N(5)-methyl-L-glutaminyl-[peptide chain release factor] + S-adenosyl-L-homocysteine + H(+)</text>
        <dbReference type="Rhea" id="RHEA:42896"/>
        <dbReference type="Rhea" id="RHEA-COMP:10271"/>
        <dbReference type="Rhea" id="RHEA-COMP:10272"/>
        <dbReference type="ChEBI" id="CHEBI:15378"/>
        <dbReference type="ChEBI" id="CHEBI:30011"/>
        <dbReference type="ChEBI" id="CHEBI:57856"/>
        <dbReference type="ChEBI" id="CHEBI:59789"/>
        <dbReference type="ChEBI" id="CHEBI:61891"/>
        <dbReference type="EC" id="2.1.1.297"/>
    </reaction>
</comment>
<feature type="domain" description="Release factor glutamine methyltransferase N-terminal" evidence="7">
    <location>
        <begin position="11"/>
        <end position="80"/>
    </location>
</feature>
<organism evidence="8 9">
    <name type="scientific">Clostridium liquoris</name>
    <dbReference type="NCBI Taxonomy" id="1289519"/>
    <lineage>
        <taxon>Bacteria</taxon>
        <taxon>Bacillati</taxon>
        <taxon>Bacillota</taxon>
        <taxon>Clostridia</taxon>
        <taxon>Eubacteriales</taxon>
        <taxon>Clostridiaceae</taxon>
        <taxon>Clostridium</taxon>
    </lineage>
</organism>
<evidence type="ECO:0000256" key="5">
    <source>
        <dbReference type="HAMAP-Rule" id="MF_02126"/>
    </source>
</evidence>
<proteinExistence type="inferred from homology"/>